<dbReference type="SUPFAM" id="SSF110738">
    <property type="entry name" value="Glycerate kinase I"/>
    <property type="match status" value="1"/>
</dbReference>
<dbReference type="GO" id="GO:0008887">
    <property type="term" value="F:glycerate kinase activity"/>
    <property type="evidence" value="ECO:0007669"/>
    <property type="project" value="UniProtKB-UniRule"/>
</dbReference>
<dbReference type="NCBIfam" id="TIGR00045">
    <property type="entry name" value="glycerate kinase"/>
    <property type="match status" value="1"/>
</dbReference>
<dbReference type="Gene3D" id="3.40.50.10350">
    <property type="entry name" value="Glycerate kinase, domain 1"/>
    <property type="match status" value="1"/>
</dbReference>
<dbReference type="Gene3D" id="3.90.1510.10">
    <property type="entry name" value="Glycerate kinase, domain 2"/>
    <property type="match status" value="1"/>
</dbReference>
<keyword evidence="3 4" id="KW-0418">Kinase</keyword>
<dbReference type="RefSeq" id="WP_111610236.1">
    <property type="nucleotide sequence ID" value="NZ_QLLK01000002.1"/>
</dbReference>
<dbReference type="InterPro" id="IPR004381">
    <property type="entry name" value="Glycerate_kinase"/>
</dbReference>
<dbReference type="InterPro" id="IPR036129">
    <property type="entry name" value="Glycerate_kinase_sf"/>
</dbReference>
<dbReference type="Pfam" id="PF02595">
    <property type="entry name" value="Gly_kinase"/>
    <property type="match status" value="1"/>
</dbReference>
<evidence type="ECO:0000313" key="6">
    <source>
        <dbReference type="Proteomes" id="UP000249610"/>
    </source>
</evidence>
<keyword evidence="6" id="KW-1185">Reference proteome</keyword>
<dbReference type="Proteomes" id="UP000249610">
    <property type="component" value="Unassembled WGS sequence"/>
</dbReference>
<sequence>MNVLISPNAFKGTMTAREAGEIIREYIKAEFPDVATTLLPIADGGDGTCELLTEILRLEKKSVLALDSIGRPIPSSYGWDETLKKAYIDVSTASGIASLKQDELDPFVSSSFGTGLLVGHAIELGAKEIILGLGGSATVDLGVGILAALGIVFLDDSGREITKYSPQFLSKIEHIQKSINIPKVKFTCLCDVKNTFFGDRGAIPVFGPQKGILPNQIESYESVCKSTVKLLFKKQRKVFADKPGFGAAGGIALGLSSFFETEINFGSTYFFEKVDLESKVQSADVIITGEGKYDDQSDEGKACFELMQLAHQKDRKIALITSGKESGTKKFDLVLTLPDLDFSKIDYRKRSRENLRAVLKKEFTLNF</sequence>
<organism evidence="5 6">
    <name type="scientific">Algoriphagus yeomjeoni</name>
    <dbReference type="NCBI Taxonomy" id="291403"/>
    <lineage>
        <taxon>Bacteria</taxon>
        <taxon>Pseudomonadati</taxon>
        <taxon>Bacteroidota</taxon>
        <taxon>Cytophagia</taxon>
        <taxon>Cytophagales</taxon>
        <taxon>Cyclobacteriaceae</taxon>
        <taxon>Algoriphagus</taxon>
    </lineage>
</organism>
<proteinExistence type="inferred from homology"/>
<evidence type="ECO:0000256" key="3">
    <source>
        <dbReference type="ARBA" id="ARBA00022777"/>
    </source>
</evidence>
<dbReference type="InterPro" id="IPR018197">
    <property type="entry name" value="Glycerate_kinase_RE-like"/>
</dbReference>
<dbReference type="GO" id="GO:0031388">
    <property type="term" value="P:organic acid phosphorylation"/>
    <property type="evidence" value="ECO:0007669"/>
    <property type="project" value="UniProtKB-UniRule"/>
</dbReference>
<dbReference type="InterPro" id="IPR018193">
    <property type="entry name" value="Glyc_kinase_flavodox-like_fold"/>
</dbReference>
<dbReference type="AlphaFoldDB" id="A0A327PNK1"/>
<evidence type="ECO:0000256" key="2">
    <source>
        <dbReference type="ARBA" id="ARBA00022679"/>
    </source>
</evidence>
<comment type="similarity">
    <text evidence="1 4">Belongs to the glycerate kinase type-1 family.</text>
</comment>
<accession>A0A327PNK1</accession>
<name>A0A327PNK1_9BACT</name>
<dbReference type="OrthoDB" id="9774290at2"/>
<keyword evidence="2 4" id="KW-0808">Transferase</keyword>
<gene>
    <name evidence="5" type="ORF">LV83_00801</name>
</gene>
<dbReference type="PANTHER" id="PTHR21599:SF0">
    <property type="entry name" value="GLYCERATE KINASE"/>
    <property type="match status" value="1"/>
</dbReference>
<evidence type="ECO:0000313" key="5">
    <source>
        <dbReference type="EMBL" id="RAI93895.1"/>
    </source>
</evidence>
<dbReference type="PIRSF" id="PIRSF006078">
    <property type="entry name" value="GlxK"/>
    <property type="match status" value="1"/>
</dbReference>
<dbReference type="PANTHER" id="PTHR21599">
    <property type="entry name" value="GLYCERATE KINASE"/>
    <property type="match status" value="1"/>
</dbReference>
<comment type="caution">
    <text evidence="5">The sequence shown here is derived from an EMBL/GenBank/DDBJ whole genome shotgun (WGS) entry which is preliminary data.</text>
</comment>
<evidence type="ECO:0000256" key="1">
    <source>
        <dbReference type="ARBA" id="ARBA00006284"/>
    </source>
</evidence>
<reference evidence="5 6" key="1">
    <citation type="submission" date="2018-06" db="EMBL/GenBank/DDBJ databases">
        <title>Genomic Encyclopedia of Archaeal and Bacterial Type Strains, Phase II (KMG-II): from individual species to whole genera.</title>
        <authorList>
            <person name="Goeker M."/>
        </authorList>
    </citation>
    <scope>NUCLEOTIDE SEQUENCE [LARGE SCALE GENOMIC DNA]</scope>
    <source>
        <strain evidence="5 6">DSM 23446</strain>
    </source>
</reference>
<dbReference type="EMBL" id="QLLK01000002">
    <property type="protein sequence ID" value="RAI93895.1"/>
    <property type="molecule type" value="Genomic_DNA"/>
</dbReference>
<protein>
    <submittedName>
        <fullName evidence="5">Glycerate kinase</fullName>
    </submittedName>
</protein>
<evidence type="ECO:0000256" key="4">
    <source>
        <dbReference type="PIRNR" id="PIRNR006078"/>
    </source>
</evidence>